<dbReference type="AlphaFoldDB" id="A0A163KN09"/>
<dbReference type="Proteomes" id="UP000078561">
    <property type="component" value="Unassembled WGS sequence"/>
</dbReference>
<accession>A0A163KN09</accession>
<reference evidence="1" key="1">
    <citation type="submission" date="2016-04" db="EMBL/GenBank/DDBJ databases">
        <authorList>
            <person name="Evans L.H."/>
            <person name="Alamgir A."/>
            <person name="Owens N."/>
            <person name="Weber N.D."/>
            <person name="Virtaneva K."/>
            <person name="Barbian K."/>
            <person name="Babar A."/>
            <person name="Rosenke K."/>
        </authorList>
    </citation>
    <scope>NUCLEOTIDE SEQUENCE [LARGE SCALE GENOMIC DNA]</scope>
    <source>
        <strain evidence="1">CBS 101.48</strain>
    </source>
</reference>
<protein>
    <submittedName>
        <fullName evidence="1">Uncharacterized protein</fullName>
    </submittedName>
</protein>
<dbReference type="EMBL" id="LT550042">
    <property type="protein sequence ID" value="SAL94859.1"/>
    <property type="molecule type" value="Genomic_DNA"/>
</dbReference>
<evidence type="ECO:0000313" key="2">
    <source>
        <dbReference type="Proteomes" id="UP000078561"/>
    </source>
</evidence>
<evidence type="ECO:0000313" key="1">
    <source>
        <dbReference type="EMBL" id="SAL94859.1"/>
    </source>
</evidence>
<sequence>MYIDHHDEILNELKMLTSGCPSISSDLILWCHSLTTTTDKWATMKKKCLDVMNLAYEKGNDTDILATNILFNIAPRIARKRDTYMIEDTFVHLYLDSLLDDLFSTEEVFYQSWANSSLESSTQMKPDWLNYIRPWHMKIDITTCELGLEMRGMLNKMLDIIEVEDAMVFGILVEGYHITTYAMDLKAQVYRMI</sequence>
<gene>
    <name evidence="1" type="primary">ABSGL_00151.1 scaffold 349</name>
</gene>
<dbReference type="InParanoid" id="A0A163KN09"/>
<name>A0A163KN09_ABSGL</name>
<dbReference type="STRING" id="4829.A0A163KN09"/>
<organism evidence="1">
    <name type="scientific">Absidia glauca</name>
    <name type="common">Pin mould</name>
    <dbReference type="NCBI Taxonomy" id="4829"/>
    <lineage>
        <taxon>Eukaryota</taxon>
        <taxon>Fungi</taxon>
        <taxon>Fungi incertae sedis</taxon>
        <taxon>Mucoromycota</taxon>
        <taxon>Mucoromycotina</taxon>
        <taxon>Mucoromycetes</taxon>
        <taxon>Mucorales</taxon>
        <taxon>Cunninghamellaceae</taxon>
        <taxon>Absidia</taxon>
    </lineage>
</organism>
<dbReference type="OMA" id="ILVEGYH"/>
<dbReference type="OrthoDB" id="2260223at2759"/>
<proteinExistence type="predicted"/>
<keyword evidence="2" id="KW-1185">Reference proteome</keyword>